<dbReference type="GO" id="GO:0015189">
    <property type="term" value="F:L-lysine transmembrane transporter activity"/>
    <property type="evidence" value="ECO:0007669"/>
    <property type="project" value="TreeGrafter"/>
</dbReference>
<feature type="transmembrane region" description="Helical" evidence="13">
    <location>
        <begin position="530"/>
        <end position="549"/>
    </location>
</feature>
<dbReference type="Pfam" id="PF13906">
    <property type="entry name" value="AA_permease_C"/>
    <property type="match status" value="1"/>
</dbReference>
<dbReference type="Ensembl" id="ENSSMAT00000037425.1">
    <property type="protein sequence ID" value="ENSSMAP00000040885.1"/>
    <property type="gene ID" value="ENSSMAG00000008959.2"/>
</dbReference>
<evidence type="ECO:0000256" key="1">
    <source>
        <dbReference type="ARBA" id="ARBA00004651"/>
    </source>
</evidence>
<evidence type="ECO:0000256" key="8">
    <source>
        <dbReference type="ARBA" id="ARBA00023136"/>
    </source>
</evidence>
<evidence type="ECO:0000313" key="15">
    <source>
        <dbReference type="Ensembl" id="ENSSMAP00000040885.1"/>
    </source>
</evidence>
<evidence type="ECO:0000256" key="3">
    <source>
        <dbReference type="ARBA" id="ARBA00022448"/>
    </source>
</evidence>
<dbReference type="InterPro" id="IPR029485">
    <property type="entry name" value="CAT_C"/>
</dbReference>
<evidence type="ECO:0000256" key="12">
    <source>
        <dbReference type="ARBA" id="ARBA00034450"/>
    </source>
</evidence>
<comment type="similarity">
    <text evidence="2">Belongs to the amino acid-polyamine-organocation (APC) superfamily. Cationic amino acid transporter (CAT) (TC 2.A.3.3) family.</text>
</comment>
<comment type="subcellular location">
    <subcellularLocation>
        <location evidence="1">Cell membrane</location>
        <topology evidence="1">Multi-pass membrane protein</topology>
    </subcellularLocation>
</comment>
<evidence type="ECO:0000256" key="2">
    <source>
        <dbReference type="ARBA" id="ARBA00008572"/>
    </source>
</evidence>
<dbReference type="GO" id="GO:0000064">
    <property type="term" value="F:L-ornithine transmembrane transporter activity"/>
    <property type="evidence" value="ECO:0007669"/>
    <property type="project" value="TreeGrafter"/>
</dbReference>
<feature type="transmembrane region" description="Helical" evidence="13">
    <location>
        <begin position="64"/>
        <end position="85"/>
    </location>
</feature>
<evidence type="ECO:0000256" key="10">
    <source>
        <dbReference type="ARBA" id="ARBA00034422"/>
    </source>
</evidence>
<evidence type="ECO:0000256" key="11">
    <source>
        <dbReference type="ARBA" id="ARBA00034423"/>
    </source>
</evidence>
<dbReference type="NCBIfam" id="TIGR00906">
    <property type="entry name" value="2A0303"/>
    <property type="match status" value="1"/>
</dbReference>
<name>A0A8D3C0S7_SCOMX</name>
<dbReference type="GO" id="GO:0097638">
    <property type="term" value="P:L-arginine import across plasma membrane"/>
    <property type="evidence" value="ECO:0007669"/>
    <property type="project" value="TreeGrafter"/>
</dbReference>
<keyword evidence="4" id="KW-1003">Cell membrane</keyword>
<dbReference type="AlphaFoldDB" id="A0A8D3C0S7"/>
<dbReference type="FunFam" id="1.20.1740.10:FF:000024">
    <property type="entry name" value="High affinity cationic amino acid transporter 1"/>
    <property type="match status" value="1"/>
</dbReference>
<dbReference type="Pfam" id="PF13520">
    <property type="entry name" value="AA_permease_2"/>
    <property type="match status" value="1"/>
</dbReference>
<evidence type="ECO:0000259" key="14">
    <source>
        <dbReference type="Pfam" id="PF13906"/>
    </source>
</evidence>
<dbReference type="PANTHER" id="PTHR43243:SF88">
    <property type="entry name" value="HIGH AFFINITY CATIONIC AMINO ACID TRANSPORTER 1 ISOFORM X1"/>
    <property type="match status" value="1"/>
</dbReference>
<feature type="transmembrane region" description="Helical" evidence="13">
    <location>
        <begin position="282"/>
        <end position="311"/>
    </location>
</feature>
<feature type="transmembrane region" description="Helical" evidence="13">
    <location>
        <begin position="556"/>
        <end position="575"/>
    </location>
</feature>
<dbReference type="GO" id="GO:0005886">
    <property type="term" value="C:plasma membrane"/>
    <property type="evidence" value="ECO:0007669"/>
    <property type="project" value="UniProtKB-SubCell"/>
</dbReference>
<dbReference type="PANTHER" id="PTHR43243">
    <property type="entry name" value="INNER MEMBRANE TRANSPORTER YGJI-RELATED"/>
    <property type="match status" value="1"/>
</dbReference>
<feature type="transmembrane region" description="Helical" evidence="13">
    <location>
        <begin position="166"/>
        <end position="183"/>
    </location>
</feature>
<keyword evidence="6" id="KW-0029">Amino-acid transport</keyword>
<comment type="catalytic activity">
    <reaction evidence="10">
        <text>L-lysine(in) = L-lysine(out)</text>
        <dbReference type="Rhea" id="RHEA:70935"/>
        <dbReference type="ChEBI" id="CHEBI:32551"/>
    </reaction>
</comment>
<keyword evidence="3" id="KW-0813">Transport</keyword>
<keyword evidence="7 13" id="KW-1133">Transmembrane helix</keyword>
<dbReference type="InterPro" id="IPR002293">
    <property type="entry name" value="AA/rel_permease1"/>
</dbReference>
<reference evidence="15" key="1">
    <citation type="submission" date="2023-05" db="EMBL/GenBank/DDBJ databases">
        <title>High-quality long-read genome of Scophthalmus maximus.</title>
        <authorList>
            <person name="Lien S."/>
            <person name="Martinez P."/>
        </authorList>
    </citation>
    <scope>NUCLEOTIDE SEQUENCE [LARGE SCALE GENOMIC DNA]</scope>
</reference>
<dbReference type="PIRSF" id="PIRSF006060">
    <property type="entry name" value="AA_transporter"/>
    <property type="match status" value="1"/>
</dbReference>
<feature type="transmembrane region" description="Helical" evidence="13">
    <location>
        <begin position="241"/>
        <end position="261"/>
    </location>
</feature>
<keyword evidence="5 13" id="KW-0812">Transmembrane</keyword>
<feature type="domain" description="Cationic amino acid transporter C-terminal" evidence="14">
    <location>
        <begin position="528"/>
        <end position="578"/>
    </location>
</feature>
<protein>
    <submittedName>
        <fullName evidence="15">Solute carrier family 7 member 1a</fullName>
    </submittedName>
</protein>
<proteinExistence type="inferred from homology"/>
<dbReference type="FunFam" id="1.20.1740.10:FF:000009">
    <property type="entry name" value="Low affinity cationic amino acid transporter 2"/>
    <property type="match status" value="1"/>
</dbReference>
<evidence type="ECO:0000256" key="5">
    <source>
        <dbReference type="ARBA" id="ARBA00022692"/>
    </source>
</evidence>
<feature type="transmembrane region" description="Helical" evidence="13">
    <location>
        <begin position="497"/>
        <end position="518"/>
    </location>
</feature>
<comment type="catalytic activity">
    <reaction evidence="11">
        <text>L-arginine(in) = L-arginine(out)</text>
        <dbReference type="Rhea" id="RHEA:32143"/>
        <dbReference type="ChEBI" id="CHEBI:32682"/>
    </reaction>
</comment>
<accession>A0A8D3C0S7</accession>
<feature type="transmembrane region" description="Helical" evidence="13">
    <location>
        <begin position="192"/>
        <end position="210"/>
    </location>
</feature>
<feature type="transmembrane region" description="Helical" evidence="13">
    <location>
        <begin position="97"/>
        <end position="123"/>
    </location>
</feature>
<dbReference type="InterPro" id="IPR004755">
    <property type="entry name" value="Cat_AA_permease"/>
</dbReference>
<sequence>MALKTLLGFGKQLLRVKVVDCNSEDSRLSRCLNTFDLVALGVGSTLGAGVYVLAGAVARENSGPAIVLSFLIAALASVLAGLCYAEFGARVPKTGSAYLYSYVTVGELWAFITGWNLILSYIIGTSSVARAWSATFDELVGKRIELFCREYMSMKAPGILAEFPDMFAVLIIITLTGLLAFGVKESAMVNKVFTCINVLVLLFMVVSGLVKGTLKNWQLDPEEILHANHTSNSKSIGVGGFMPFGFTGVLSGAATCFYAFVGFDCIATTGEEVKNPQRAIPIGIVSSLLICFVAYFGVSAALTLMMPYYLLDSNSPLPVAFKYVGWGGAKYAVAVGSLCALSTSLLGSMFPLPRIIFAMARDGLLFSFLSHVSERKAPITSTVVAGVLSAIMAFLFDLKDLVDLMSIGTLLAYTLVAACVLVLRYQLEQPCLVYDMAGSQEEVGLSDGISVPSIGMLPGMEERFSFRTLLFPDNPEPSTLSGFIVNISLVKNLTTSLSLEGEAIIFMVCLFLTFIIWRQPESKTELSFKVPMLPFLPVISMFVNVYLMMQLDRGTWIRFSVWMAIGFVIYFGYGIHHSAEAATARSSPDTEMVDFKHNHESEAASPEKEAFLHNGILEELDDDDL</sequence>
<evidence type="ECO:0000256" key="6">
    <source>
        <dbReference type="ARBA" id="ARBA00022970"/>
    </source>
</evidence>
<evidence type="ECO:0000313" key="16">
    <source>
        <dbReference type="Proteomes" id="UP000694558"/>
    </source>
</evidence>
<feature type="transmembrane region" description="Helical" evidence="13">
    <location>
        <begin position="377"/>
        <end position="396"/>
    </location>
</feature>
<dbReference type="Gene3D" id="1.20.1740.10">
    <property type="entry name" value="Amino acid/polyamine transporter I"/>
    <property type="match status" value="2"/>
</dbReference>
<feature type="transmembrane region" description="Helical" evidence="13">
    <location>
        <begin position="402"/>
        <end position="423"/>
    </location>
</feature>
<organism evidence="15 16">
    <name type="scientific">Scophthalmus maximus</name>
    <name type="common">Turbot</name>
    <name type="synonym">Psetta maxima</name>
    <dbReference type="NCBI Taxonomy" id="52904"/>
    <lineage>
        <taxon>Eukaryota</taxon>
        <taxon>Metazoa</taxon>
        <taxon>Chordata</taxon>
        <taxon>Craniata</taxon>
        <taxon>Vertebrata</taxon>
        <taxon>Euteleostomi</taxon>
        <taxon>Actinopterygii</taxon>
        <taxon>Neopterygii</taxon>
        <taxon>Teleostei</taxon>
        <taxon>Neoteleostei</taxon>
        <taxon>Acanthomorphata</taxon>
        <taxon>Carangaria</taxon>
        <taxon>Pleuronectiformes</taxon>
        <taxon>Pleuronectoidei</taxon>
        <taxon>Scophthalmidae</taxon>
        <taxon>Scophthalmus</taxon>
    </lineage>
</organism>
<evidence type="ECO:0000256" key="13">
    <source>
        <dbReference type="SAM" id="Phobius"/>
    </source>
</evidence>
<keyword evidence="8 13" id="KW-0472">Membrane</keyword>
<reference evidence="15" key="2">
    <citation type="submission" date="2025-08" db="UniProtKB">
        <authorList>
            <consortium name="Ensembl"/>
        </authorList>
    </citation>
    <scope>IDENTIFICATION</scope>
</reference>
<comment type="catalytic activity">
    <reaction evidence="12">
        <text>L-ornithine(in) = L-ornithine(out)</text>
        <dbReference type="Rhea" id="RHEA:71199"/>
        <dbReference type="ChEBI" id="CHEBI:46911"/>
    </reaction>
</comment>
<evidence type="ECO:0000256" key="4">
    <source>
        <dbReference type="ARBA" id="ARBA00022475"/>
    </source>
</evidence>
<feature type="transmembrane region" description="Helical" evidence="13">
    <location>
        <begin position="331"/>
        <end position="356"/>
    </location>
</feature>
<gene>
    <name evidence="15" type="primary">slc7a1a</name>
</gene>
<feature type="transmembrane region" description="Helical" evidence="13">
    <location>
        <begin position="37"/>
        <end position="58"/>
    </location>
</feature>
<dbReference type="Proteomes" id="UP000694558">
    <property type="component" value="Chromosome 4"/>
</dbReference>
<keyword evidence="9" id="KW-0325">Glycoprotein</keyword>
<dbReference type="GO" id="GO:0061459">
    <property type="term" value="F:L-arginine transmembrane transporter activity"/>
    <property type="evidence" value="ECO:0007669"/>
    <property type="project" value="TreeGrafter"/>
</dbReference>
<dbReference type="GeneTree" id="ENSGT00940000155349"/>
<evidence type="ECO:0000256" key="7">
    <source>
        <dbReference type="ARBA" id="ARBA00022989"/>
    </source>
</evidence>
<evidence type="ECO:0000256" key="9">
    <source>
        <dbReference type="ARBA" id="ARBA00023180"/>
    </source>
</evidence>